<dbReference type="AlphaFoldDB" id="A0A1I2JSL7"/>
<dbReference type="EMBL" id="FONY01000065">
    <property type="protein sequence ID" value="SFF57832.1"/>
    <property type="molecule type" value="Genomic_DNA"/>
</dbReference>
<gene>
    <name evidence="1" type="ORF">SAMN04488541_106511</name>
</gene>
<keyword evidence="2" id="KW-1185">Reference proteome</keyword>
<organism evidence="1 2">
    <name type="scientific">Thermoflexibacter ruber</name>
    <dbReference type="NCBI Taxonomy" id="1003"/>
    <lineage>
        <taxon>Bacteria</taxon>
        <taxon>Pseudomonadati</taxon>
        <taxon>Bacteroidota</taxon>
        <taxon>Cytophagia</taxon>
        <taxon>Cytophagales</taxon>
        <taxon>Thermoflexibacteraceae</taxon>
        <taxon>Thermoflexibacter</taxon>
    </lineage>
</organism>
<dbReference type="Proteomes" id="UP000199513">
    <property type="component" value="Unassembled WGS sequence"/>
</dbReference>
<name>A0A1I2JSL7_9BACT</name>
<evidence type="ECO:0000313" key="2">
    <source>
        <dbReference type="Proteomes" id="UP000199513"/>
    </source>
</evidence>
<sequence>MNLIKPKIWNRLVLNGDYIVAELKATEDNNRRWVAIYKNNGKPKINKNLPEYKYLILDFELDKSIIDTYFGEEDKKNQKRYYLNSEEEIYKKLNELNINPDLFDVPWASEYPL</sequence>
<evidence type="ECO:0000313" key="1">
    <source>
        <dbReference type="EMBL" id="SFF57832.1"/>
    </source>
</evidence>
<protein>
    <submittedName>
        <fullName evidence="1">Uncharacterized protein</fullName>
    </submittedName>
</protein>
<dbReference type="RefSeq" id="WP_143091049.1">
    <property type="nucleotide sequence ID" value="NZ_FONY01000065.1"/>
</dbReference>
<accession>A0A1I2JSL7</accession>
<proteinExistence type="predicted"/>
<reference evidence="2" key="1">
    <citation type="submission" date="2016-10" db="EMBL/GenBank/DDBJ databases">
        <authorList>
            <person name="Varghese N."/>
            <person name="Submissions S."/>
        </authorList>
    </citation>
    <scope>NUCLEOTIDE SEQUENCE [LARGE SCALE GENOMIC DNA]</scope>
    <source>
        <strain>GEY</strain>
        <strain evidence="2">DSM 9560</strain>
    </source>
</reference>
<dbReference type="STRING" id="1003.SAMN04488541_106511"/>
<dbReference type="OrthoDB" id="886014at2"/>